<dbReference type="Gene3D" id="3.40.50.1380">
    <property type="entry name" value="Methylglyoxal synthase-like domain"/>
    <property type="match status" value="1"/>
</dbReference>
<dbReference type="PROSITE" id="PS51273">
    <property type="entry name" value="GATASE_TYPE_1"/>
    <property type="match status" value="1"/>
</dbReference>
<evidence type="ECO:0000256" key="8">
    <source>
        <dbReference type="ARBA" id="ARBA00022737"/>
    </source>
</evidence>
<dbReference type="FunFam" id="3.30.470.20:FF:000051">
    <property type="entry name" value="Carbamoyl phosphate synthetase II"/>
    <property type="match status" value="1"/>
</dbReference>
<evidence type="ECO:0000256" key="2">
    <source>
        <dbReference type="ARBA" id="ARBA00004730"/>
    </source>
</evidence>
<keyword evidence="4" id="KW-0055">Arginine biosynthesis</keyword>
<evidence type="ECO:0000256" key="3">
    <source>
        <dbReference type="ARBA" id="ARBA00009799"/>
    </source>
</evidence>
<dbReference type="SUPFAM" id="SSF52317">
    <property type="entry name" value="Class I glutamine amidotransferase-like"/>
    <property type="match status" value="1"/>
</dbReference>
<dbReference type="Gene3D" id="3.30.470.20">
    <property type="entry name" value="ATP-grasp fold, B domain"/>
    <property type="match status" value="2"/>
</dbReference>
<keyword evidence="12" id="KW-0665">Pyrimidine biosynthesis</keyword>
<dbReference type="GO" id="GO:0004070">
    <property type="term" value="F:aspartate carbamoyltransferase activity"/>
    <property type="evidence" value="ECO:0007669"/>
    <property type="project" value="UniProtKB-EC"/>
</dbReference>
<dbReference type="PROSITE" id="PS50975">
    <property type="entry name" value="ATP_GRASP"/>
    <property type="match status" value="2"/>
</dbReference>
<dbReference type="VEuPathDB" id="PiroplasmaDB:BMR1_01G02285"/>
<dbReference type="Gene3D" id="3.40.50.880">
    <property type="match status" value="1"/>
</dbReference>
<dbReference type="InterPro" id="IPR006275">
    <property type="entry name" value="CPSase_lsu"/>
</dbReference>
<dbReference type="NCBIfam" id="NF003671">
    <property type="entry name" value="PRK05294.1"/>
    <property type="match status" value="1"/>
</dbReference>
<dbReference type="NCBIfam" id="TIGR01368">
    <property type="entry name" value="CPSaseIIsmall"/>
    <property type="match status" value="1"/>
</dbReference>
<dbReference type="EMBL" id="FO082871">
    <property type="protein sequence ID" value="SIO73368.1"/>
    <property type="molecule type" value="Genomic_DNA"/>
</dbReference>
<proteinExistence type="inferred from homology"/>
<dbReference type="InterPro" id="IPR005479">
    <property type="entry name" value="CPAse_ATP-bd"/>
</dbReference>
<dbReference type="CDD" id="cd01744">
    <property type="entry name" value="GATase1_CPSase"/>
    <property type="match status" value="1"/>
</dbReference>
<dbReference type="Gene3D" id="3.50.30.20">
    <property type="entry name" value="Carbamoyl-phosphate synthase small subunit, N-terminal domain"/>
    <property type="match status" value="1"/>
</dbReference>
<evidence type="ECO:0000256" key="14">
    <source>
        <dbReference type="ARBA" id="ARBA00047359"/>
    </source>
</evidence>
<dbReference type="GeneID" id="24423532"/>
<dbReference type="InterPro" id="IPR013815">
    <property type="entry name" value="ATP_grasp_subdomain_1"/>
</dbReference>
<keyword evidence="8" id="KW-0677">Repeat</keyword>
<dbReference type="OrthoDB" id="1924069at2759"/>
<dbReference type="InterPro" id="IPR036914">
    <property type="entry name" value="MGS-like_dom_sf"/>
</dbReference>
<dbReference type="SUPFAM" id="SSF52021">
    <property type="entry name" value="Carbamoyl phosphate synthetase, small subunit N-terminal domain"/>
    <property type="match status" value="1"/>
</dbReference>
<evidence type="ECO:0000256" key="12">
    <source>
        <dbReference type="ARBA" id="ARBA00022975"/>
    </source>
</evidence>
<dbReference type="NCBIfam" id="TIGR01369">
    <property type="entry name" value="CPSaseII_lrg"/>
    <property type="match status" value="1"/>
</dbReference>
<dbReference type="PRINTS" id="PR00097">
    <property type="entry name" value="ANTSNTHASEII"/>
</dbReference>
<dbReference type="GO" id="GO:0005951">
    <property type="term" value="C:carbamoyl-phosphate synthase complex"/>
    <property type="evidence" value="ECO:0007669"/>
    <property type="project" value="TreeGrafter"/>
</dbReference>
<feature type="domain" description="MGS-like" evidence="17">
    <location>
        <begin position="1385"/>
        <end position="1594"/>
    </location>
</feature>
<keyword evidence="19" id="KW-1185">Reference proteome</keyword>
<dbReference type="GO" id="GO:0004088">
    <property type="term" value="F:carbamoyl-phosphate synthase (glutamine-hydrolyzing) activity"/>
    <property type="evidence" value="ECO:0007669"/>
    <property type="project" value="UniProtKB-EC"/>
</dbReference>
<evidence type="ECO:0000313" key="18">
    <source>
        <dbReference type="EMBL" id="SIO73368.1"/>
    </source>
</evidence>
<reference evidence="18 19" key="2">
    <citation type="journal article" date="2013" name="PLoS ONE">
        <title>Whole genome mapping and re-organization of the nuclear and mitochondrial genomes of Babesia microti isolates.</title>
        <authorList>
            <person name="Cornillot E."/>
            <person name="Dassouli A."/>
            <person name="Garg A."/>
            <person name="Pachikara N."/>
            <person name="Randazzo S."/>
            <person name="Depoix D."/>
            <person name="Carcy B."/>
            <person name="Delbecq S."/>
            <person name="Frutos R."/>
            <person name="Silva J.C."/>
            <person name="Sutton R."/>
            <person name="Krause P.J."/>
            <person name="Mamoun C.B."/>
        </authorList>
    </citation>
    <scope>NUCLEOTIDE SEQUENCE [LARGE SCALE GENOMIC DNA]</scope>
    <source>
        <strain evidence="18 19">RI</strain>
    </source>
</reference>
<dbReference type="SUPFAM" id="SSF52335">
    <property type="entry name" value="Methylglyoxal synthase-like"/>
    <property type="match status" value="1"/>
</dbReference>
<dbReference type="EC" id="2.1.3.2" evidence="18"/>
<evidence type="ECO:0000256" key="5">
    <source>
        <dbReference type="ARBA" id="ARBA00022598"/>
    </source>
</evidence>
<dbReference type="InterPro" id="IPR016185">
    <property type="entry name" value="PreATP-grasp_dom_sf"/>
</dbReference>
<evidence type="ECO:0000256" key="7">
    <source>
        <dbReference type="ARBA" id="ARBA00022723"/>
    </source>
</evidence>
<name>A0A1N6LWW5_BABMR</name>
<dbReference type="SMART" id="SM01096">
    <property type="entry name" value="CPSase_L_D3"/>
    <property type="match status" value="1"/>
</dbReference>
<comment type="similarity">
    <text evidence="3">Belongs to the CarB family.</text>
</comment>
<dbReference type="SUPFAM" id="SSF48108">
    <property type="entry name" value="Carbamoyl phosphate synthetase, large subunit connection domain"/>
    <property type="match status" value="1"/>
</dbReference>
<sequence length="1594" mass="178645">MLDSAIEMYNLEDDNSKKGRLVLSDGRSFCGMLFGYIGETYGSVVFTTIVVGYVESLSDPSYLGQIIALTTPLVGNYGVPSNEKDEFGLERYYESSKIYASGLVVADYSTNYSNSTAIKSLDQWLKEHCVTGITGIDTRALTKHLRVHGTMQGMIVLERDYNTQKALNFFNTNPMDDLITPEKIKKQYLLYYSTKKVNNKYVTTCDTLKRLDGIYDINTLLSNKITSFTGNPWNCNYLDHNDSEKYIFPISNESRKFLVIILDCGAKNNIIRSAIRFGLDNVNILVVPYDFDYNKLDYDGLILSNGPGEPNMWTQPIESVKVSMQRGKPIFGICLGNQILALASGANVYKMHYGNRGFNHPCLDLRTFRCYSTSQNHGYSVDLKSLTPEWAPLFVNANDGTVEGIIHRMNHWFSVQFHPEACGGPNDTMFLFYDFFCLVKTNNFIPLHITPVSFPINCRKVLLLGSGGLIIGQAGEFDYSGSQAIKALKETGATVILINPNIATVQTSKGMAHNIYFLPVTPDYVKKVIIQEKPDGILCGFGGQTALNVATQLYEEGFFEEHNCQILGTSIQSIIKTEDRELFEKEITSLGLKCALSKICTKNTAIAVANEIGYPVLVRGSFELGGLGSGIARNDNELLKLCTSGTIYLDKYLEGYKEIEYEIVRDEKNNCIAVCNMENFDPLGIHTGDSIVVAPSQTLSNHEYYSLRDASFKIARHFKIVGECNVQFAVNPNTFNFYVVEVNARLSRSSTLASKATGYPIAYVAAKVAMGHDLVQLRNKVTCVTTACFEPSLDYVIVKIPKWDLEKFEFVSNNLGTCMKSVGEVMALGRTFEESIQKAIRMSFDRSNGFESSDAVTHYTLPKSVDDVRDLLRNPTPYRIFALAKAFALNITIEEIHQLTGIDKWFLYKLENIHNISQMIAKHSIKTLDQHKLLYAKKMGFSDLQISKLLTPNVTECDIANLRYKHKILPKIRQIDTLSAEMPCQSSYFYYTYNAIDNDAPPLANDKAKTFVVVGCGPYRIGSSIEFDWSAVQCINSIRSNGHQAIVVNCNPETVSTDSDVSDRLYFEELTIESITDIFNYEKPDGVIVSFGGQTANNLAFNLKMRGIHILGTSVESIDMCENRNKFSQLCDTLGIDQPSWEEFSSFDHALAFSRRVGFPVLVRPSYVLSGAAMRIVNSDNELERFITTATILSREYPVVISKFISNAKEVEMDCVAVEGRILNYAISEHVEKAGTHSGDATLILPAQNLFVETHRRVKKIAQRLSKALNIYGPFNIQFLCKANEIKIIECNLRSSRTMPFISKTLDINFVDQATRVMIGAPYRVQNIQLMELDYVAVKVPVFSFKRLSHCDPLLGVEMKSTGEVACFGTNKYEALLKTFIASGMKIPQKTILISIGCHDSKFILAPKLANLLNLGFKIFATYGTFQFMAHYLRSYILSDESARRINYDHEKYEQDGDFVYNDGDAVCITPPHTPFCKSIDPSSHVSCATNDTVIKYSKGELALIYKTSSNQLPSITSVITGGDVELTVNITTRVNSDPLSEGYKIRRYSIDNGVSLVTNVKLASLLFDSLIREKRLNEHNKTMMNATRYDKYH</sequence>
<dbReference type="PROSITE" id="PS00867">
    <property type="entry name" value="CPSASE_2"/>
    <property type="match status" value="1"/>
</dbReference>
<dbReference type="Proteomes" id="UP000002899">
    <property type="component" value="Chromosome I"/>
</dbReference>
<dbReference type="Gene3D" id="1.10.1030.10">
    <property type="entry name" value="Carbamoyl-phosphate synthetase, large subunit oligomerisation domain"/>
    <property type="match status" value="1"/>
</dbReference>
<dbReference type="GO" id="GO:0006207">
    <property type="term" value="P:'de novo' pyrimidine nucleobase biosynthetic process"/>
    <property type="evidence" value="ECO:0007669"/>
    <property type="project" value="InterPro"/>
</dbReference>
<evidence type="ECO:0000256" key="1">
    <source>
        <dbReference type="ARBA" id="ARBA00001936"/>
    </source>
</evidence>
<dbReference type="Pfam" id="PF00117">
    <property type="entry name" value="GATase"/>
    <property type="match status" value="1"/>
</dbReference>
<dbReference type="FunFam" id="3.30.470.20:FF:000001">
    <property type="entry name" value="Carbamoyl-phosphate synthase large chain"/>
    <property type="match status" value="1"/>
</dbReference>
<dbReference type="Pfam" id="PF25596">
    <property type="entry name" value="CPSase_L_D1"/>
    <property type="match status" value="2"/>
</dbReference>
<dbReference type="PRINTS" id="PR00096">
    <property type="entry name" value="GATASE"/>
</dbReference>
<keyword evidence="10 15" id="KW-0067">ATP-binding</keyword>
<dbReference type="Gene3D" id="3.30.1490.20">
    <property type="entry name" value="ATP-grasp fold, A domain"/>
    <property type="match status" value="1"/>
</dbReference>
<comment type="pathway">
    <text evidence="2">Amino-acid biosynthesis; L-arginine biosynthesis.</text>
</comment>
<dbReference type="InterPro" id="IPR011607">
    <property type="entry name" value="MGS-like_dom"/>
</dbReference>
<dbReference type="EC" id="6.3.5.5" evidence="18"/>
<dbReference type="Pfam" id="PF00988">
    <property type="entry name" value="CPSase_sm_chain"/>
    <property type="match status" value="1"/>
</dbReference>
<dbReference type="InterPro" id="IPR002474">
    <property type="entry name" value="CarbamoylP_synth_ssu_N"/>
</dbReference>
<dbReference type="GO" id="GO:0006221">
    <property type="term" value="P:pyrimidine nucleotide biosynthetic process"/>
    <property type="evidence" value="ECO:0007669"/>
    <property type="project" value="UniProtKB-KW"/>
</dbReference>
<evidence type="ECO:0000256" key="13">
    <source>
        <dbReference type="ARBA" id="ARBA00023211"/>
    </source>
</evidence>
<reference evidence="18 19" key="1">
    <citation type="journal article" date="2012" name="Nucleic Acids Res.">
        <title>Sequencing of the smallest Apicomplexan genome from the human pathogen Babesia microti.</title>
        <authorList>
            <person name="Cornillot E."/>
            <person name="Hadj-Kaddour K."/>
            <person name="Dassouli A."/>
            <person name="Noel B."/>
            <person name="Ranwez V."/>
            <person name="Vacherie B."/>
            <person name="Augagneur Y."/>
            <person name="Bres V."/>
            <person name="Duclos A."/>
            <person name="Randazzo S."/>
            <person name="Carcy B."/>
            <person name="Debierre-Grockiego F."/>
            <person name="Delbecq S."/>
            <person name="Moubri-Menage K."/>
            <person name="Shams-Eldin H."/>
            <person name="Usmani-Brown S."/>
            <person name="Bringaud F."/>
            <person name="Wincker P."/>
            <person name="Vivares C.P."/>
            <person name="Schwarz R.T."/>
            <person name="Schetters T.P."/>
            <person name="Krause P.J."/>
            <person name="Gorenflot A."/>
            <person name="Berry V."/>
            <person name="Barbe V."/>
            <person name="Ben Mamoun C."/>
        </authorList>
    </citation>
    <scope>NUCLEOTIDE SEQUENCE [LARGE SCALE GENOMIC DNA]</scope>
    <source>
        <strain evidence="18 19">RI</strain>
    </source>
</reference>
<evidence type="ECO:0000256" key="11">
    <source>
        <dbReference type="ARBA" id="ARBA00022842"/>
    </source>
</evidence>
<dbReference type="GO" id="GO:0046872">
    <property type="term" value="F:metal ion binding"/>
    <property type="evidence" value="ECO:0007669"/>
    <property type="project" value="UniProtKB-KW"/>
</dbReference>
<keyword evidence="18" id="KW-0808">Transferase</keyword>
<dbReference type="InterPro" id="IPR058047">
    <property type="entry name" value="CPSase_preATP-grasp"/>
</dbReference>
<comment type="catalytic activity">
    <reaction evidence="14">
        <text>hydrogencarbonate + NH4(+) + 2 ATP = carbamoyl phosphate + 2 ADP + phosphate + 2 H(+)</text>
        <dbReference type="Rhea" id="RHEA:18029"/>
        <dbReference type="ChEBI" id="CHEBI:15378"/>
        <dbReference type="ChEBI" id="CHEBI:17544"/>
        <dbReference type="ChEBI" id="CHEBI:28938"/>
        <dbReference type="ChEBI" id="CHEBI:30616"/>
        <dbReference type="ChEBI" id="CHEBI:43474"/>
        <dbReference type="ChEBI" id="CHEBI:58228"/>
        <dbReference type="ChEBI" id="CHEBI:456216"/>
        <dbReference type="EC" id="6.3.4.16"/>
    </reaction>
</comment>
<dbReference type="Gene3D" id="3.40.50.20">
    <property type="match status" value="2"/>
</dbReference>
<dbReference type="NCBIfam" id="NF009475">
    <property type="entry name" value="PRK12838.1"/>
    <property type="match status" value="1"/>
</dbReference>
<keyword evidence="11" id="KW-0460">Magnesium</keyword>
<keyword evidence="6" id="KW-0028">Amino-acid biosynthesis</keyword>
<accession>A0A1N6LWW5</accession>
<feature type="domain" description="ATP-grasp" evidence="16">
    <location>
        <begin position="1128"/>
        <end position="1319"/>
    </location>
</feature>
<gene>
    <name evidence="18" type="ORF">BMR1_01G02285</name>
</gene>
<evidence type="ECO:0000256" key="10">
    <source>
        <dbReference type="ARBA" id="ARBA00022840"/>
    </source>
</evidence>
<keyword evidence="7" id="KW-0479">Metal-binding</keyword>
<evidence type="ECO:0000259" key="16">
    <source>
        <dbReference type="PROSITE" id="PS50975"/>
    </source>
</evidence>
<evidence type="ECO:0000256" key="6">
    <source>
        <dbReference type="ARBA" id="ARBA00022605"/>
    </source>
</evidence>
<dbReference type="GO" id="GO:0006541">
    <property type="term" value="P:glutamine metabolic process"/>
    <property type="evidence" value="ECO:0007669"/>
    <property type="project" value="InterPro"/>
</dbReference>
<dbReference type="SUPFAM" id="SSF56059">
    <property type="entry name" value="Glutathione synthetase ATP-binding domain-like"/>
    <property type="match status" value="2"/>
</dbReference>
<evidence type="ECO:0000313" key="19">
    <source>
        <dbReference type="Proteomes" id="UP000002899"/>
    </source>
</evidence>
<dbReference type="InterPro" id="IPR035686">
    <property type="entry name" value="CPSase_GATase1"/>
</dbReference>
<dbReference type="RefSeq" id="XP_021337469.1">
    <property type="nucleotide sequence ID" value="XM_021482878.1"/>
</dbReference>
<dbReference type="SUPFAM" id="SSF52440">
    <property type="entry name" value="PreATP-grasp domain"/>
    <property type="match status" value="2"/>
</dbReference>
<dbReference type="NCBIfam" id="NF009455">
    <property type="entry name" value="PRK12815.1"/>
    <property type="match status" value="1"/>
</dbReference>
<dbReference type="PRINTS" id="PR00099">
    <property type="entry name" value="CPSGATASE"/>
</dbReference>
<dbReference type="FunFam" id="3.30.1490.20:FF:000001">
    <property type="entry name" value="Carbamoyl-phosphate synthase large chain"/>
    <property type="match status" value="1"/>
</dbReference>
<reference evidence="18 19" key="3">
    <citation type="journal article" date="2016" name="Sci. Rep.">
        <title>Genome-wide diversity and gene expression profiling of Babesia microti isolates identify polymorphic genes that mediate host-pathogen interactions.</title>
        <authorList>
            <person name="Silva J.C."/>
            <person name="Cornillot E."/>
            <person name="McCracken C."/>
            <person name="Usmani-Brown S."/>
            <person name="Dwivedi A."/>
            <person name="Ifeonu O.O."/>
            <person name="Crabtree J."/>
            <person name="Gotia H.T."/>
            <person name="Virji A.Z."/>
            <person name="Reynes C."/>
            <person name="Colinge J."/>
            <person name="Kumar V."/>
            <person name="Lawres L."/>
            <person name="Pazzi J.E."/>
            <person name="Pablo J.V."/>
            <person name="Hung C."/>
            <person name="Brancato J."/>
            <person name="Kumari P."/>
            <person name="Orvis J."/>
            <person name="Tretina K."/>
            <person name="Chibucos M."/>
            <person name="Ott S."/>
            <person name="Sadzewicz L."/>
            <person name="Sengamalay N."/>
            <person name="Shetty A.C."/>
            <person name="Su Q."/>
            <person name="Tallon L."/>
            <person name="Fraser C.M."/>
            <person name="Frutos R."/>
            <person name="Molina D.M."/>
            <person name="Krause P.J."/>
            <person name="Ben Mamoun C."/>
        </authorList>
    </citation>
    <scope>NUCLEOTIDE SEQUENCE [LARGE SCALE GENOMIC DNA]</scope>
    <source>
        <strain evidence="18 19">RI</strain>
    </source>
</reference>
<evidence type="ECO:0000256" key="4">
    <source>
        <dbReference type="ARBA" id="ARBA00022571"/>
    </source>
</evidence>
<dbReference type="SMART" id="SM01097">
    <property type="entry name" value="CPSase_sm_chain"/>
    <property type="match status" value="1"/>
</dbReference>
<organism evidence="18 19">
    <name type="scientific">Babesia microti (strain RI)</name>
    <dbReference type="NCBI Taxonomy" id="1133968"/>
    <lineage>
        <taxon>Eukaryota</taxon>
        <taxon>Sar</taxon>
        <taxon>Alveolata</taxon>
        <taxon>Apicomplexa</taxon>
        <taxon>Aconoidasida</taxon>
        <taxon>Piroplasmida</taxon>
        <taxon>Babesiidae</taxon>
        <taxon>Babesia</taxon>
    </lineage>
</organism>
<dbReference type="KEGG" id="bmic:BMR1_01G02285"/>
<dbReference type="Pfam" id="PF02786">
    <property type="entry name" value="CPSase_L_D2"/>
    <property type="match status" value="2"/>
</dbReference>
<dbReference type="InterPro" id="IPR017926">
    <property type="entry name" value="GATASE"/>
</dbReference>
<dbReference type="InterPro" id="IPR005483">
    <property type="entry name" value="CPSase_dom"/>
</dbReference>
<comment type="cofactor">
    <cofactor evidence="1">
        <name>Mn(2+)</name>
        <dbReference type="ChEBI" id="CHEBI:29035"/>
    </cofactor>
</comment>
<dbReference type="PRINTS" id="PR00098">
    <property type="entry name" value="CPSASE"/>
</dbReference>
<dbReference type="PROSITE" id="PS00866">
    <property type="entry name" value="CPSASE_1"/>
    <property type="match status" value="1"/>
</dbReference>
<dbReference type="InterPro" id="IPR029062">
    <property type="entry name" value="Class_I_gatase-like"/>
</dbReference>
<keyword evidence="5 18" id="KW-0436">Ligase</keyword>
<dbReference type="GO" id="GO:0004087">
    <property type="term" value="F:carbamoyl-phosphate synthase (ammonia) activity"/>
    <property type="evidence" value="ECO:0007669"/>
    <property type="project" value="UniProtKB-EC"/>
</dbReference>
<evidence type="ECO:0000256" key="15">
    <source>
        <dbReference type="PROSITE-ProRule" id="PRU00409"/>
    </source>
</evidence>
<protein>
    <submittedName>
        <fullName evidence="18">Carbamoyl-phosphate synthase// aspartate carbamoyltransferase</fullName>
        <ecNumber evidence="18">2.1.3.2</ecNumber>
        <ecNumber evidence="18">6.3.5.5</ecNumber>
    </submittedName>
</protein>
<keyword evidence="9 15" id="KW-0547">Nucleotide-binding</keyword>
<evidence type="ECO:0000256" key="9">
    <source>
        <dbReference type="ARBA" id="ARBA00022741"/>
    </source>
</evidence>
<dbReference type="GO" id="GO:0005524">
    <property type="term" value="F:ATP binding"/>
    <property type="evidence" value="ECO:0007669"/>
    <property type="project" value="UniProtKB-UniRule"/>
</dbReference>
<dbReference type="InterPro" id="IPR036897">
    <property type="entry name" value="CarbamoylP_synth_lsu_oligo_sf"/>
</dbReference>
<feature type="domain" description="ATP-grasp" evidence="16">
    <location>
        <begin position="584"/>
        <end position="770"/>
    </location>
</feature>
<dbReference type="FunFam" id="3.40.50.20:FF:000001">
    <property type="entry name" value="Carbamoyl-phosphate synthase large chain"/>
    <property type="match status" value="1"/>
</dbReference>
<dbReference type="GO" id="GO:0006526">
    <property type="term" value="P:L-arginine biosynthetic process"/>
    <property type="evidence" value="ECO:0007669"/>
    <property type="project" value="UniProtKB-KW"/>
</dbReference>
<dbReference type="FunFam" id="3.40.50.20:FF:000002">
    <property type="entry name" value="Carbamoyl-phosphate synthase large chain"/>
    <property type="match status" value="1"/>
</dbReference>
<evidence type="ECO:0000259" key="17">
    <source>
        <dbReference type="PROSITE" id="PS51855"/>
    </source>
</evidence>
<dbReference type="PROSITE" id="PS51855">
    <property type="entry name" value="MGS"/>
    <property type="match status" value="1"/>
</dbReference>
<dbReference type="InterPro" id="IPR036480">
    <property type="entry name" value="CarbP_synth_ssu_N_sf"/>
</dbReference>
<dbReference type="Pfam" id="PF02787">
    <property type="entry name" value="CPSase_L_D3"/>
    <property type="match status" value="1"/>
</dbReference>
<dbReference type="HAMAP" id="MF_01209">
    <property type="entry name" value="CPSase_S_chain"/>
    <property type="match status" value="1"/>
</dbReference>
<dbReference type="PANTHER" id="PTHR11405">
    <property type="entry name" value="CARBAMOYLTRANSFERASE FAMILY MEMBER"/>
    <property type="match status" value="1"/>
</dbReference>
<dbReference type="InterPro" id="IPR011761">
    <property type="entry name" value="ATP-grasp"/>
</dbReference>
<dbReference type="InterPro" id="IPR006274">
    <property type="entry name" value="CarbamoylP_synth_ssu"/>
</dbReference>
<dbReference type="FunFam" id="1.10.1030.10:FF:000002">
    <property type="entry name" value="Carbamoyl-phosphate synthase large chain"/>
    <property type="match status" value="1"/>
</dbReference>
<keyword evidence="13" id="KW-0464">Manganese</keyword>
<dbReference type="PANTHER" id="PTHR11405:SF5">
    <property type="entry name" value="CAD PROTEIN"/>
    <property type="match status" value="1"/>
</dbReference>
<dbReference type="InterPro" id="IPR005480">
    <property type="entry name" value="CPSase_lsu_oligo"/>
</dbReference>